<reference evidence="7" key="2">
    <citation type="submission" date="2018-05" db="EMBL/GenBank/DDBJ databases">
        <title>OmerRS3 (Oryza meridionalis Reference Sequence Version 3).</title>
        <authorList>
            <person name="Zhang J."/>
            <person name="Kudrna D."/>
            <person name="Lee S."/>
            <person name="Talag J."/>
            <person name="Welchert J."/>
            <person name="Wing R.A."/>
        </authorList>
    </citation>
    <scope>NUCLEOTIDE SEQUENCE [LARGE SCALE GENOMIC DNA]</scope>
    <source>
        <strain evidence="7">cv. OR44</strain>
    </source>
</reference>
<protein>
    <recommendedName>
        <fullName evidence="6">Fe2OG dioxygenase domain-containing protein</fullName>
    </recommendedName>
</protein>
<evidence type="ECO:0000313" key="7">
    <source>
        <dbReference type="EnsemblPlants" id="OMERI10G12780.1"/>
    </source>
</evidence>
<dbReference type="STRING" id="40149.A0A0E0F035"/>
<dbReference type="GO" id="GO:0051213">
    <property type="term" value="F:dioxygenase activity"/>
    <property type="evidence" value="ECO:0007669"/>
    <property type="project" value="UniProtKB-ARBA"/>
</dbReference>
<keyword evidence="8" id="KW-1185">Reference proteome</keyword>
<evidence type="ECO:0000313" key="8">
    <source>
        <dbReference type="Proteomes" id="UP000008021"/>
    </source>
</evidence>
<organism evidence="7">
    <name type="scientific">Oryza meridionalis</name>
    <dbReference type="NCBI Taxonomy" id="40149"/>
    <lineage>
        <taxon>Eukaryota</taxon>
        <taxon>Viridiplantae</taxon>
        <taxon>Streptophyta</taxon>
        <taxon>Embryophyta</taxon>
        <taxon>Tracheophyta</taxon>
        <taxon>Spermatophyta</taxon>
        <taxon>Magnoliopsida</taxon>
        <taxon>Liliopsida</taxon>
        <taxon>Poales</taxon>
        <taxon>Poaceae</taxon>
        <taxon>BOP clade</taxon>
        <taxon>Oryzoideae</taxon>
        <taxon>Oryzeae</taxon>
        <taxon>Oryzinae</taxon>
        <taxon>Oryza</taxon>
    </lineage>
</organism>
<dbReference type="EnsemblPlants" id="OMERI10G12780.1">
    <property type="protein sequence ID" value="OMERI10G12780.1"/>
    <property type="gene ID" value="OMERI10G12780"/>
</dbReference>
<dbReference type="PRINTS" id="PR00682">
    <property type="entry name" value="IPNSYNTHASE"/>
</dbReference>
<dbReference type="eggNOG" id="KOG0143">
    <property type="taxonomic scope" value="Eukaryota"/>
</dbReference>
<feature type="domain" description="Fe2OG dioxygenase" evidence="6">
    <location>
        <begin position="704"/>
        <end position="790"/>
    </location>
</feature>
<dbReference type="Pfam" id="PF03171">
    <property type="entry name" value="2OG-FeII_Oxy"/>
    <property type="match status" value="3"/>
</dbReference>
<dbReference type="InterPro" id="IPR026992">
    <property type="entry name" value="DIOX_N"/>
</dbReference>
<name>A0A0E0F035_9ORYZ</name>
<dbReference type="InterPro" id="IPR027443">
    <property type="entry name" value="IPNS-like_sf"/>
</dbReference>
<feature type="domain" description="Fe2OG dioxygenase" evidence="6">
    <location>
        <begin position="397"/>
        <end position="483"/>
    </location>
</feature>
<dbReference type="Pfam" id="PF14226">
    <property type="entry name" value="DIOX_N"/>
    <property type="match status" value="3"/>
</dbReference>
<keyword evidence="2" id="KW-0479">Metal-binding</keyword>
<keyword evidence="4" id="KW-0408">Iron</keyword>
<sequence>MAGAGAGESLDLPVVDLASSDLGAAAKSVRKACVEYGFFYVVNHGAEGLVEKVFGESSKFFEQPLGEKMALLRNRNYLGYTPLGADKLDASSKFKGDLNENFCIGPIRKEENFPYWKETMKLYHETALATGKRILSLIALCLNLDAEFLDCPVAFLRLLHYPAKESDDGNYGASAHSDYGILTLVATDGTPGLQICREKDRCPQLWEDVHHVEGSTLHRVIAVGKERYSVAFFLHTNPDLVVQCLESCCSEACPPRKTDLTSTACVECGFFYVVNHGIEEGLLEKVFAESRRFFEQPLEEKMALLRNSSHLGYTPLGADKLDASSKFKGDLSETFKIGPIGDEGFQNDANQWPSEERLPCWKETMKLYRGTALATGKRILSLVALSLNLDAEFFDCPLAFLRLLHYPGEINESDDGNYGASAHSDYGILTLLATDGIPGLQICREKDRHPQLWEDVHHIDGSTLHRVVAVGKERYSVAFFLDPDPDLVVQCLESCCSEACPPSPVTVGIQPPADAEGGGGSSSKPPLRQKRNPAMAGGGGGNRLDLPVVDLASSDPRAAAESIRKACVESGFFYVVNGVEEGLLKRLFAESSKFFELPMEEKITLRRNSNHRGYTPPYAEKLDPSSKFEGDLKESFYIGPIGDEGLQNDANQWPSEERLPSWRETIKMYHASALATGKRILSLIALSLNLDAEFFENIGAFSCPSAFLRLLHYPGEVDDSDDGNYGASAHSDYGMITLLATDGTPGLQICREKDRNPQLWEDVHHIDGSTVHRVVAVGKERYSVLTYKEWRLFERAIERYIQIVLCFFMCKA</sequence>
<dbReference type="InterPro" id="IPR044861">
    <property type="entry name" value="IPNS-like_FE2OG_OXY"/>
</dbReference>
<dbReference type="PROSITE" id="PS51471">
    <property type="entry name" value="FE2OG_OXY"/>
    <property type="match status" value="3"/>
</dbReference>
<reference evidence="7" key="1">
    <citation type="submission" date="2015-04" db="UniProtKB">
        <authorList>
            <consortium name="EnsemblPlants"/>
        </authorList>
    </citation>
    <scope>IDENTIFICATION</scope>
</reference>
<evidence type="ECO:0000256" key="5">
    <source>
        <dbReference type="SAM" id="MobiDB-lite"/>
    </source>
</evidence>
<dbReference type="PANTHER" id="PTHR10209">
    <property type="entry name" value="OXIDOREDUCTASE, 2OG-FE II OXYGENASE FAMILY PROTEIN"/>
    <property type="match status" value="1"/>
</dbReference>
<accession>A0A0E0F035</accession>
<evidence type="ECO:0000259" key="6">
    <source>
        <dbReference type="PROSITE" id="PS51471"/>
    </source>
</evidence>
<evidence type="ECO:0000256" key="3">
    <source>
        <dbReference type="ARBA" id="ARBA00023002"/>
    </source>
</evidence>
<proteinExistence type="inferred from homology"/>
<dbReference type="Gramene" id="OMERI10G12780.1">
    <property type="protein sequence ID" value="OMERI10G12780.1"/>
    <property type="gene ID" value="OMERI10G12780"/>
</dbReference>
<dbReference type="Gene3D" id="2.60.120.330">
    <property type="entry name" value="B-lactam Antibiotic, Isopenicillin N Synthase, Chain"/>
    <property type="match status" value="3"/>
</dbReference>
<dbReference type="Proteomes" id="UP000008021">
    <property type="component" value="Chromosome 10"/>
</dbReference>
<comment type="similarity">
    <text evidence="1">Belongs to the iron/ascorbate-dependent oxidoreductase family.</text>
</comment>
<dbReference type="SUPFAM" id="SSF51197">
    <property type="entry name" value="Clavaminate synthase-like"/>
    <property type="match status" value="3"/>
</dbReference>
<keyword evidence="3" id="KW-0560">Oxidoreductase</keyword>
<evidence type="ECO:0000256" key="1">
    <source>
        <dbReference type="ARBA" id="ARBA00008056"/>
    </source>
</evidence>
<feature type="region of interest" description="Disordered" evidence="5">
    <location>
        <begin position="507"/>
        <end position="541"/>
    </location>
</feature>
<dbReference type="PANTHER" id="PTHR10209:SF590">
    <property type="entry name" value="2-OXOGLUTARATE (2OG) AND FE(II)-DEPENDENT OXYGENASE SUPERFAMILY PROTEIN"/>
    <property type="match status" value="1"/>
</dbReference>
<dbReference type="GO" id="GO:0046872">
    <property type="term" value="F:metal ion binding"/>
    <property type="evidence" value="ECO:0007669"/>
    <property type="project" value="UniProtKB-KW"/>
</dbReference>
<dbReference type="AlphaFoldDB" id="A0A0E0F035"/>
<dbReference type="InterPro" id="IPR005123">
    <property type="entry name" value="Oxoglu/Fe-dep_dioxygenase_dom"/>
</dbReference>
<evidence type="ECO:0000256" key="4">
    <source>
        <dbReference type="ARBA" id="ARBA00023004"/>
    </source>
</evidence>
<evidence type="ECO:0000256" key="2">
    <source>
        <dbReference type="ARBA" id="ARBA00022723"/>
    </source>
</evidence>
<feature type="domain" description="Fe2OG dioxygenase" evidence="6">
    <location>
        <begin position="152"/>
        <end position="236"/>
    </location>
</feature>